<feature type="compositionally biased region" description="Polar residues" evidence="1">
    <location>
        <begin position="1"/>
        <end position="17"/>
    </location>
</feature>
<keyword evidence="3" id="KW-1185">Reference proteome</keyword>
<dbReference type="RefSeq" id="WP_380862315.1">
    <property type="nucleotide sequence ID" value="NZ_JBHRXV010000011.1"/>
</dbReference>
<evidence type="ECO:0000256" key="1">
    <source>
        <dbReference type="SAM" id="MobiDB-lite"/>
    </source>
</evidence>
<feature type="compositionally biased region" description="Basic residues" evidence="1">
    <location>
        <begin position="167"/>
        <end position="184"/>
    </location>
</feature>
<protein>
    <recommendedName>
        <fullName evidence="4">Nutrient deprivation-induced protein</fullName>
    </recommendedName>
</protein>
<name>A0ABV7XCJ9_9SPHN</name>
<dbReference type="Proteomes" id="UP001595615">
    <property type="component" value="Unassembled WGS sequence"/>
</dbReference>
<gene>
    <name evidence="2" type="ORF">ACFOMD_13705</name>
</gene>
<feature type="region of interest" description="Disordered" evidence="1">
    <location>
        <begin position="1"/>
        <end position="24"/>
    </location>
</feature>
<accession>A0ABV7XCJ9</accession>
<evidence type="ECO:0000313" key="2">
    <source>
        <dbReference type="EMBL" id="MFC3713631.1"/>
    </source>
</evidence>
<reference evidence="3" key="1">
    <citation type="journal article" date="2019" name="Int. J. Syst. Evol. Microbiol.">
        <title>The Global Catalogue of Microorganisms (GCM) 10K type strain sequencing project: providing services to taxonomists for standard genome sequencing and annotation.</title>
        <authorList>
            <consortium name="The Broad Institute Genomics Platform"/>
            <consortium name="The Broad Institute Genome Sequencing Center for Infectious Disease"/>
            <person name="Wu L."/>
            <person name="Ma J."/>
        </authorList>
    </citation>
    <scope>NUCLEOTIDE SEQUENCE [LARGE SCALE GENOMIC DNA]</scope>
    <source>
        <strain evidence="3">KCTC 42644</strain>
    </source>
</reference>
<comment type="caution">
    <text evidence="2">The sequence shown here is derived from an EMBL/GenBank/DDBJ whole genome shotgun (WGS) entry which is preliminary data.</text>
</comment>
<evidence type="ECO:0008006" key="4">
    <source>
        <dbReference type="Google" id="ProtNLM"/>
    </source>
</evidence>
<proteinExistence type="predicted"/>
<evidence type="ECO:0000313" key="3">
    <source>
        <dbReference type="Proteomes" id="UP001595615"/>
    </source>
</evidence>
<feature type="region of interest" description="Disordered" evidence="1">
    <location>
        <begin position="161"/>
        <end position="184"/>
    </location>
</feature>
<dbReference type="Gene3D" id="1.20.120.20">
    <property type="entry name" value="Apolipoprotein"/>
    <property type="match status" value="1"/>
</dbReference>
<dbReference type="EMBL" id="JBHRXV010000011">
    <property type="protein sequence ID" value="MFC3713631.1"/>
    <property type="molecule type" value="Genomic_DNA"/>
</dbReference>
<organism evidence="2 3">
    <name type="scientific">Sphingoaurantiacus capsulatus</name>
    <dbReference type="NCBI Taxonomy" id="1771310"/>
    <lineage>
        <taxon>Bacteria</taxon>
        <taxon>Pseudomonadati</taxon>
        <taxon>Pseudomonadota</taxon>
        <taxon>Alphaproteobacteria</taxon>
        <taxon>Sphingomonadales</taxon>
        <taxon>Sphingosinicellaceae</taxon>
        <taxon>Sphingoaurantiacus</taxon>
    </lineage>
</organism>
<sequence length="184" mass="18977">MTASTGPNGNIGSSDPTGTALGASTAVVDPAASGGFGDDDAGTGRFARVREEASRLKGEATGRARGYAEDGKAIATDKLDGFARSIHDMAGNFEEQVGPQLAQYAHSAADKLDEISANLRNKSVDELVDDARGFVRRSPAIAIGAAVAVGFALSRFLKASNAEAKPRKAKAAPKGRKAKPRYDA</sequence>